<protein>
    <recommendedName>
        <fullName evidence="4">Queuine tRNA-ribosyltransferase catalytic subunit 1</fullName>
        <ecNumber evidence="4">2.4.2.64</ecNumber>
    </recommendedName>
    <alternativeName>
        <fullName evidence="4">Guanine insertion enzyme</fullName>
    </alternativeName>
    <alternativeName>
        <fullName evidence="4">tRNA-guanine transglycosylase</fullName>
    </alternativeName>
</protein>
<dbReference type="FunCoup" id="A0A0G4EBX0">
    <property type="interactions" value="4"/>
</dbReference>
<dbReference type="PhylomeDB" id="A0A0G4EBX0"/>
<dbReference type="NCBIfam" id="TIGR00449">
    <property type="entry name" value="tgt_general"/>
    <property type="match status" value="1"/>
</dbReference>
<dbReference type="NCBIfam" id="TIGR00430">
    <property type="entry name" value="Q_tRNA_tgt"/>
    <property type="match status" value="1"/>
</dbReference>
<keyword evidence="4" id="KW-0862">Zinc</keyword>
<dbReference type="InterPro" id="IPR002616">
    <property type="entry name" value="tRNA_ribo_trans-like"/>
</dbReference>
<dbReference type="AlphaFoldDB" id="A0A0G4EBX0"/>
<proteinExistence type="inferred from homology"/>
<dbReference type="GO" id="GO:0008479">
    <property type="term" value="F:tRNA-guanosine(34) queuine transglycosylase activity"/>
    <property type="evidence" value="ECO:0007669"/>
    <property type="project" value="UniProtKB-UniRule"/>
</dbReference>
<comment type="subcellular location">
    <subcellularLocation>
        <location evidence="4">Cytoplasm</location>
    </subcellularLocation>
</comment>
<comment type="similarity">
    <text evidence="4">Belongs to the queuine tRNA-ribosyltransferase family.</text>
</comment>
<dbReference type="Gene3D" id="3.20.20.105">
    <property type="entry name" value="Queuine tRNA-ribosyltransferase-like"/>
    <property type="match status" value="1"/>
</dbReference>
<keyword evidence="4" id="KW-0479">Metal-binding</keyword>
<evidence type="ECO:0000313" key="6">
    <source>
        <dbReference type="EMBL" id="CEL93160.1"/>
    </source>
</evidence>
<dbReference type="EC" id="2.4.2.64" evidence="4"/>
<keyword evidence="2 4" id="KW-0808">Transferase</keyword>
<dbReference type="OrthoDB" id="10249838at2759"/>
<dbReference type="InParanoid" id="A0A0G4EBX0"/>
<evidence type="ECO:0000256" key="4">
    <source>
        <dbReference type="HAMAP-Rule" id="MF_03218"/>
    </source>
</evidence>
<evidence type="ECO:0000256" key="1">
    <source>
        <dbReference type="ARBA" id="ARBA00022676"/>
    </source>
</evidence>
<comment type="function">
    <text evidence="4">Catalytic subunit of the queuine tRNA-ribosyltransferase (TGT) that catalyzes the base-exchange of a guanine (G) residue with queuine (Q) at position 34 (anticodon wobble position) in tRNAs with GU(N) anticodons (tRNA-Asp, -Asn, -His and -Tyr), resulting in the hypermodified nucleoside queuosine (7-(((4,5-cis-dihydroxy-2-cyclopenten-1-yl)amino)methyl)-7-deazaguanosine). Catalysis occurs through a double-displacement mechanism. The nucleophile active site attacks the C1' of nucleotide 34 to detach the guanine base from the RNA, forming a covalent enzyme-RNA intermediate. The proton acceptor active site deprotonates the incoming queuine, allowing a nucleophilic attack on the C1' of the ribose to form the product.</text>
</comment>
<feature type="binding site" evidence="4">
    <location>
        <position position="366"/>
    </location>
    <ligand>
        <name>Zn(2+)</name>
        <dbReference type="ChEBI" id="CHEBI:29105"/>
    </ligand>
</feature>
<feature type="binding site" evidence="4">
    <location>
        <position position="261"/>
    </location>
    <ligand>
        <name>substrate</name>
    </ligand>
</feature>
<dbReference type="HAMAP" id="MF_00168">
    <property type="entry name" value="Q_tRNA_Tgt"/>
    <property type="match status" value="1"/>
</dbReference>
<name>A0A0G4EBX0_VITBC</name>
<reference evidence="6 7" key="1">
    <citation type="submission" date="2014-11" db="EMBL/GenBank/DDBJ databases">
        <authorList>
            <person name="Zhu J."/>
            <person name="Qi W."/>
            <person name="Song R."/>
        </authorList>
    </citation>
    <scope>NUCLEOTIDE SEQUENCE [LARGE SCALE GENOMIC DNA]</scope>
</reference>
<keyword evidence="7" id="KW-1185">Reference proteome</keyword>
<feature type="binding site" evidence="4">
    <location>
        <begin position="115"/>
        <end position="119"/>
    </location>
    <ligand>
        <name>substrate</name>
    </ligand>
</feature>
<accession>A0A0G4EBX0</accession>
<feature type="binding site" evidence="4">
    <location>
        <position position="397"/>
    </location>
    <ligand>
        <name>Zn(2+)</name>
        <dbReference type="ChEBI" id="CHEBI:29105"/>
    </ligand>
</feature>
<feature type="binding site" evidence="4">
    <location>
        <position position="188"/>
    </location>
    <ligand>
        <name>substrate</name>
    </ligand>
</feature>
<feature type="binding site" evidence="4">
    <location>
        <position position="371"/>
    </location>
    <ligand>
        <name>Zn(2+)</name>
        <dbReference type="ChEBI" id="CHEBI:29105"/>
    </ligand>
</feature>
<dbReference type="VEuPathDB" id="CryptoDB:Vbra_4740"/>
<dbReference type="EMBL" id="CDMY01000144">
    <property type="protein sequence ID" value="CEL93160.1"/>
    <property type="molecule type" value="Genomic_DNA"/>
</dbReference>
<dbReference type="InterPro" id="IPR050076">
    <property type="entry name" value="ArchSynthase1/Queuine_TRR"/>
</dbReference>
<feature type="region of interest" description="RNA binding; important for wobble base 34 recognition" evidence="4">
    <location>
        <begin position="315"/>
        <end position="319"/>
    </location>
</feature>
<keyword evidence="3 4" id="KW-0819">tRNA processing</keyword>
<dbReference type="Pfam" id="PF01702">
    <property type="entry name" value="TGT"/>
    <property type="match status" value="1"/>
</dbReference>
<feature type="domain" description="tRNA-guanine(15) transglycosylase-like" evidence="5">
    <location>
        <begin position="38"/>
        <end position="426"/>
    </location>
</feature>
<dbReference type="GO" id="GO:0002099">
    <property type="term" value="P:tRNA wobble guanine modification"/>
    <property type="evidence" value="ECO:0007669"/>
    <property type="project" value="TreeGrafter"/>
</dbReference>
<keyword evidence="4" id="KW-0963">Cytoplasm</keyword>
<comment type="catalytic activity">
    <reaction evidence="4">
        <text>guanosine(34) in tRNA + queuine = queuosine(34) in tRNA + guanine</text>
        <dbReference type="Rhea" id="RHEA:16633"/>
        <dbReference type="Rhea" id="RHEA-COMP:10341"/>
        <dbReference type="Rhea" id="RHEA-COMP:18571"/>
        <dbReference type="ChEBI" id="CHEBI:16235"/>
        <dbReference type="ChEBI" id="CHEBI:17433"/>
        <dbReference type="ChEBI" id="CHEBI:74269"/>
        <dbReference type="ChEBI" id="CHEBI:194431"/>
        <dbReference type="EC" id="2.4.2.64"/>
    </reaction>
</comment>
<gene>
    <name evidence="6" type="ORF">Vbra_4740</name>
</gene>
<dbReference type="InterPro" id="IPR004803">
    <property type="entry name" value="TGT"/>
</dbReference>
<keyword evidence="1 4" id="KW-0328">Glycosyltransferase</keyword>
<dbReference type="SUPFAM" id="SSF51713">
    <property type="entry name" value="tRNA-guanine transglycosylase"/>
    <property type="match status" value="1"/>
</dbReference>
<evidence type="ECO:0000256" key="2">
    <source>
        <dbReference type="ARBA" id="ARBA00022679"/>
    </source>
</evidence>
<dbReference type="PANTHER" id="PTHR46499">
    <property type="entry name" value="QUEUINE TRNA-RIBOSYLTRANSFERASE"/>
    <property type="match status" value="1"/>
</dbReference>
<dbReference type="InterPro" id="IPR036511">
    <property type="entry name" value="TGT-like_sf"/>
</dbReference>
<feature type="binding site" evidence="4">
    <location>
        <position position="234"/>
    </location>
    <ligand>
        <name>substrate</name>
    </ligand>
</feature>
<dbReference type="GO" id="GO:0005737">
    <property type="term" value="C:cytoplasm"/>
    <property type="evidence" value="ECO:0007669"/>
    <property type="project" value="UniProtKB-SubCell"/>
</dbReference>
<dbReference type="STRING" id="1169540.A0A0G4EBX0"/>
<dbReference type="PANTHER" id="PTHR46499:SF1">
    <property type="entry name" value="QUEUINE TRNA-RIBOSYLTRANSFERASE"/>
    <property type="match status" value="1"/>
</dbReference>
<evidence type="ECO:0000256" key="3">
    <source>
        <dbReference type="ARBA" id="ARBA00022694"/>
    </source>
</evidence>
<evidence type="ECO:0000313" key="7">
    <source>
        <dbReference type="Proteomes" id="UP000041254"/>
    </source>
</evidence>
<comment type="subunit">
    <text evidence="4">Heterodimer of a catalytic subunit and an accessory subunit.</text>
</comment>
<dbReference type="GO" id="GO:0046872">
    <property type="term" value="F:metal ion binding"/>
    <property type="evidence" value="ECO:0007669"/>
    <property type="project" value="UniProtKB-KW"/>
</dbReference>
<feature type="region of interest" description="RNA binding" evidence="4">
    <location>
        <begin position="291"/>
        <end position="297"/>
    </location>
</feature>
<comment type="cofactor">
    <cofactor evidence="4">
        <name>Zn(2+)</name>
        <dbReference type="ChEBI" id="CHEBI:29105"/>
    </cofactor>
</comment>
<sequence>MPAASLTHIESVGLPSDAPSYPFFAFDIVHESTDGSDACCGVLRTPHGDVETPNFVFCGTKASVKGLTPEQLREAGTQIVLSNTYHLLVWPGSELVEDMGGLQEFTGFRGPMLTDSGGYQIFSMGHGSVSSEIKGQRTLPDEMRSLIDISEEGATFRSYWDGSVKTLTPESSILVQKQLGADIILVLDECTPFNVEKSYTESSMRRSHRWGLRSLQEFSRLDCQQRQALYGIVQGGTCPSLRDESTHFVNTTPFFGSAIGGSLGADRATMHSVVALTAKSLRRDRPIHLLGIGGVRDIFHGVRHGIDTFDCVHPTRLGRHGGALVRRDFWDTDGSGGGSRSDKVKEHINLKKSPFKRDSRPIDASCGCYTCRNFSRAYLHHLLKAGEQLGGTLVSLHNVFFMNRLMRDIRSAIRSGTLDEERSKWVHPALDA</sequence>
<feature type="active site" description="Proton acceptor" evidence="4">
    <location>
        <position position="115"/>
    </location>
</feature>
<feature type="active site" description="Nucleophile" evidence="4">
    <location>
        <position position="310"/>
    </location>
</feature>
<feature type="binding site" evidence="4">
    <location>
        <position position="368"/>
    </location>
    <ligand>
        <name>Zn(2+)</name>
        <dbReference type="ChEBI" id="CHEBI:29105"/>
    </ligand>
</feature>
<dbReference type="OMA" id="RRDFYPI"/>
<organism evidence="6 7">
    <name type="scientific">Vitrella brassicaformis (strain CCMP3155)</name>
    <dbReference type="NCBI Taxonomy" id="1169540"/>
    <lineage>
        <taxon>Eukaryota</taxon>
        <taxon>Sar</taxon>
        <taxon>Alveolata</taxon>
        <taxon>Colpodellida</taxon>
        <taxon>Vitrellaceae</taxon>
        <taxon>Vitrella</taxon>
    </lineage>
</organism>
<dbReference type="Proteomes" id="UP000041254">
    <property type="component" value="Unassembled WGS sequence"/>
</dbReference>
<evidence type="ECO:0000259" key="5">
    <source>
        <dbReference type="Pfam" id="PF01702"/>
    </source>
</evidence>